<reference evidence="10 11" key="1">
    <citation type="submission" date="2011-05" db="EMBL/GenBank/DDBJ databases">
        <title>Complete sequence of Thioalkalimicrobium cyclicum ALM1.</title>
        <authorList>
            <consortium name="US DOE Joint Genome Institute"/>
            <person name="Lucas S."/>
            <person name="Han J."/>
            <person name="Lapidus A."/>
            <person name="Cheng J.-F."/>
            <person name="Goodwin L."/>
            <person name="Pitluck S."/>
            <person name="Peters L."/>
            <person name="Mikhailova N."/>
            <person name="Davenport K."/>
            <person name="Han C."/>
            <person name="Tapia R."/>
            <person name="Land M."/>
            <person name="Hauser L."/>
            <person name="Kyrpides N."/>
            <person name="Ivanova N."/>
            <person name="Pagani I."/>
            <person name="Kappler U."/>
            <person name="Woyke T."/>
        </authorList>
    </citation>
    <scope>NUCLEOTIDE SEQUENCE [LARGE SCALE GENOMIC DNA]</scope>
    <source>
        <strain evidence="11">DSM 14477 / JCM 11371 / ALM1</strain>
    </source>
</reference>
<evidence type="ECO:0000256" key="5">
    <source>
        <dbReference type="ARBA" id="ARBA00056072"/>
    </source>
</evidence>
<evidence type="ECO:0000256" key="6">
    <source>
        <dbReference type="PIRSR" id="PIRSR606225-1"/>
    </source>
</evidence>
<dbReference type="GO" id="GO:0003723">
    <property type="term" value="F:RNA binding"/>
    <property type="evidence" value="ECO:0007669"/>
    <property type="project" value="UniProtKB-KW"/>
</dbReference>
<sequence>MNNQLTSNSNTTLSFRVEHQDMGARLDATIAKAFTNYSRSRLQGWLKEGFVTVDGVVITKPRHTLLGGELVCVTPLEEDETHQIAQSMDLDIVYEDAAILVINKPARLVVHPGAGNPDGTLLNGLLAYAPGLRQVPRAGIVHRLDKDTTGLMVVAKTLQAQHHLVDQLQRHDVERVYDAIVVGNMIAGGTINKPIGRHIQDRKKMAVRVAGGKPAVSHYRVAEKFRAHTHVKVSLETGRTHQIRVHMSHLGFPLVGDPLYGSKLRIPKQMMPEFIDILKGFKRQALHAGVLSLTHPVTGKTMKWKAPIPDDMGLLIDILRDDQVDFIANRNNAYDEVDYDYDVEVEWVTDADIPEEY</sequence>
<name>F6DC78_THICA</name>
<dbReference type="SUPFAM" id="SSF55120">
    <property type="entry name" value="Pseudouridine synthase"/>
    <property type="match status" value="1"/>
</dbReference>
<evidence type="ECO:0000256" key="1">
    <source>
        <dbReference type="ARBA" id="ARBA00010876"/>
    </source>
</evidence>
<evidence type="ECO:0000259" key="9">
    <source>
        <dbReference type="SMART" id="SM00363"/>
    </source>
</evidence>
<organism evidence="10 11">
    <name type="scientific">Thiomicrospira cyclica (strain DSM 14477 / JCM 11371 / ALM1)</name>
    <name type="common">Thioalkalimicrobium cyclicum</name>
    <dbReference type="NCBI Taxonomy" id="717773"/>
    <lineage>
        <taxon>Bacteria</taxon>
        <taxon>Pseudomonadati</taxon>
        <taxon>Pseudomonadota</taxon>
        <taxon>Gammaproteobacteria</taxon>
        <taxon>Thiotrichales</taxon>
        <taxon>Piscirickettsiaceae</taxon>
        <taxon>Thiomicrospira</taxon>
    </lineage>
</organism>
<accession>F6DC78</accession>
<feature type="active site" evidence="6">
    <location>
        <position position="145"/>
    </location>
</feature>
<evidence type="ECO:0000256" key="2">
    <source>
        <dbReference type="ARBA" id="ARBA00022884"/>
    </source>
</evidence>
<dbReference type="Gene3D" id="3.30.2350.10">
    <property type="entry name" value="Pseudouridine synthase"/>
    <property type="match status" value="1"/>
</dbReference>
<dbReference type="Pfam" id="PF01479">
    <property type="entry name" value="S4"/>
    <property type="match status" value="1"/>
</dbReference>
<dbReference type="GO" id="GO:0000455">
    <property type="term" value="P:enzyme-directed rRNA pseudouridine synthesis"/>
    <property type="evidence" value="ECO:0007669"/>
    <property type="project" value="UniProtKB-ARBA"/>
</dbReference>
<dbReference type="PANTHER" id="PTHR21600">
    <property type="entry name" value="MITOCHONDRIAL RNA PSEUDOURIDINE SYNTHASE"/>
    <property type="match status" value="1"/>
</dbReference>
<proteinExistence type="inferred from homology"/>
<comment type="function">
    <text evidence="5">Responsible for synthesis of pseudouridine from uracil at positions 1911, 1915 and 1917 in 23S ribosomal RNA.</text>
</comment>
<dbReference type="Gene3D" id="3.10.290.10">
    <property type="entry name" value="RNA-binding S4 domain"/>
    <property type="match status" value="1"/>
</dbReference>
<comment type="similarity">
    <text evidence="1 8">Belongs to the pseudouridine synthase RluA family.</text>
</comment>
<dbReference type="InterPro" id="IPR050188">
    <property type="entry name" value="RluA_PseudoU_synthase"/>
</dbReference>
<dbReference type="InterPro" id="IPR020103">
    <property type="entry name" value="PsdUridine_synth_cat_dom_sf"/>
</dbReference>
<dbReference type="InterPro" id="IPR006145">
    <property type="entry name" value="PsdUridine_synth_RsuA/RluA"/>
</dbReference>
<keyword evidence="2 7" id="KW-0694">RNA-binding</keyword>
<dbReference type="SUPFAM" id="SSF55174">
    <property type="entry name" value="Alpha-L RNA-binding motif"/>
    <property type="match status" value="1"/>
</dbReference>
<dbReference type="Pfam" id="PF00849">
    <property type="entry name" value="PseudoU_synth_2"/>
    <property type="match status" value="1"/>
</dbReference>
<gene>
    <name evidence="10" type="ordered locus">Thicy_0692</name>
</gene>
<dbReference type="KEGG" id="tcy:Thicy_0692"/>
<dbReference type="EMBL" id="CP002776">
    <property type="protein sequence ID" value="AEG31464.1"/>
    <property type="molecule type" value="Genomic_DNA"/>
</dbReference>
<evidence type="ECO:0000256" key="4">
    <source>
        <dbReference type="ARBA" id="ARBA00036882"/>
    </source>
</evidence>
<dbReference type="CDD" id="cd00165">
    <property type="entry name" value="S4"/>
    <property type="match status" value="1"/>
</dbReference>
<dbReference type="GO" id="GO:0160140">
    <property type="term" value="F:23S rRNA pseudouridine(1911/1915/1917) synthase activity"/>
    <property type="evidence" value="ECO:0007669"/>
    <property type="project" value="UniProtKB-EC"/>
</dbReference>
<keyword evidence="3 8" id="KW-0413">Isomerase</keyword>
<dbReference type="PANTHER" id="PTHR21600:SF44">
    <property type="entry name" value="RIBOSOMAL LARGE SUBUNIT PSEUDOURIDINE SYNTHASE D"/>
    <property type="match status" value="1"/>
</dbReference>
<comment type="catalytic activity">
    <reaction evidence="4">
        <text>uridine(1911/1915/1917) in 23S rRNA = pseudouridine(1911/1915/1917) in 23S rRNA</text>
        <dbReference type="Rhea" id="RHEA:42524"/>
        <dbReference type="Rhea" id="RHEA-COMP:10097"/>
        <dbReference type="Rhea" id="RHEA-COMP:10098"/>
        <dbReference type="ChEBI" id="CHEBI:65314"/>
        <dbReference type="ChEBI" id="CHEBI:65315"/>
        <dbReference type="EC" id="5.4.99.23"/>
    </reaction>
</comment>
<dbReference type="AlphaFoldDB" id="F6DC78"/>
<keyword evidence="11" id="KW-1185">Reference proteome</keyword>
<dbReference type="NCBIfam" id="TIGR00005">
    <property type="entry name" value="rluA_subfam"/>
    <property type="match status" value="1"/>
</dbReference>
<dbReference type="Proteomes" id="UP000009232">
    <property type="component" value="Chromosome"/>
</dbReference>
<dbReference type="NCBIfam" id="NF008385">
    <property type="entry name" value="PRK11180.1"/>
    <property type="match status" value="1"/>
</dbReference>
<dbReference type="OrthoDB" id="9807829at2"/>
<dbReference type="InterPro" id="IPR006224">
    <property type="entry name" value="PsdUridine_synth_RluA-like_CS"/>
</dbReference>
<feature type="domain" description="RNA-binding S4" evidence="9">
    <location>
        <begin position="24"/>
        <end position="82"/>
    </location>
</feature>
<dbReference type="PROSITE" id="PS50889">
    <property type="entry name" value="S4"/>
    <property type="match status" value="1"/>
</dbReference>
<dbReference type="CDD" id="cd02869">
    <property type="entry name" value="PseudoU_synth_RluA_like"/>
    <property type="match status" value="1"/>
</dbReference>
<dbReference type="EC" id="5.4.99.-" evidence="8"/>
<dbReference type="InterPro" id="IPR006225">
    <property type="entry name" value="PsdUridine_synth_RluC/D"/>
</dbReference>
<comment type="catalytic activity">
    <reaction evidence="8">
        <text>a uridine in RNA = a pseudouridine in RNA</text>
        <dbReference type="Rhea" id="RHEA:48348"/>
        <dbReference type="Rhea" id="RHEA-COMP:12068"/>
        <dbReference type="Rhea" id="RHEA-COMP:12069"/>
        <dbReference type="ChEBI" id="CHEBI:65314"/>
        <dbReference type="ChEBI" id="CHEBI:65315"/>
    </reaction>
</comment>
<dbReference type="STRING" id="717773.Thicy_0692"/>
<evidence type="ECO:0000313" key="10">
    <source>
        <dbReference type="EMBL" id="AEG31464.1"/>
    </source>
</evidence>
<dbReference type="PROSITE" id="PS01129">
    <property type="entry name" value="PSI_RLU"/>
    <property type="match status" value="1"/>
</dbReference>
<dbReference type="HOGENOM" id="CLU_016902_4_0_6"/>
<protein>
    <recommendedName>
        <fullName evidence="8">Pseudouridine synthase</fullName>
        <ecNumber evidence="8">5.4.99.-</ecNumber>
    </recommendedName>
</protein>
<dbReference type="FunFam" id="3.30.2350.10:FF:000006">
    <property type="entry name" value="Pseudouridine synthase"/>
    <property type="match status" value="1"/>
</dbReference>
<evidence type="ECO:0000313" key="11">
    <source>
        <dbReference type="Proteomes" id="UP000009232"/>
    </source>
</evidence>
<evidence type="ECO:0000256" key="7">
    <source>
        <dbReference type="PROSITE-ProRule" id="PRU00182"/>
    </source>
</evidence>
<evidence type="ECO:0000256" key="3">
    <source>
        <dbReference type="ARBA" id="ARBA00023235"/>
    </source>
</evidence>
<dbReference type="InterPro" id="IPR002942">
    <property type="entry name" value="S4_RNA-bd"/>
</dbReference>
<dbReference type="eggNOG" id="COG0564">
    <property type="taxonomic scope" value="Bacteria"/>
</dbReference>
<dbReference type="SMART" id="SM00363">
    <property type="entry name" value="S4"/>
    <property type="match status" value="1"/>
</dbReference>
<dbReference type="InterPro" id="IPR036986">
    <property type="entry name" value="S4_RNA-bd_sf"/>
</dbReference>
<evidence type="ECO:0000256" key="8">
    <source>
        <dbReference type="RuleBase" id="RU362028"/>
    </source>
</evidence>